<accession>K1RHB4</accession>
<sequence length="74" mass="7921">MTSHESNIEVIGSPTTVSILTELLIPRVQDGGDQVIEEFCEQAQNDESLTTTEATEKPTSSTVTTATTCMESSV</sequence>
<dbReference type="EMBL" id="JH816363">
    <property type="protein sequence ID" value="EKC40890.1"/>
    <property type="molecule type" value="Genomic_DNA"/>
</dbReference>
<gene>
    <name evidence="2" type="ORF">CGI_10028606</name>
</gene>
<feature type="compositionally biased region" description="Low complexity" evidence="1">
    <location>
        <begin position="59"/>
        <end position="74"/>
    </location>
</feature>
<reference evidence="2" key="1">
    <citation type="journal article" date="2012" name="Nature">
        <title>The oyster genome reveals stress adaptation and complexity of shell formation.</title>
        <authorList>
            <person name="Zhang G."/>
            <person name="Fang X."/>
            <person name="Guo X."/>
            <person name="Li L."/>
            <person name="Luo R."/>
            <person name="Xu F."/>
            <person name="Yang P."/>
            <person name="Zhang L."/>
            <person name="Wang X."/>
            <person name="Qi H."/>
            <person name="Xiong Z."/>
            <person name="Que H."/>
            <person name="Xie Y."/>
            <person name="Holland P.W."/>
            <person name="Paps J."/>
            <person name="Zhu Y."/>
            <person name="Wu F."/>
            <person name="Chen Y."/>
            <person name="Wang J."/>
            <person name="Peng C."/>
            <person name="Meng J."/>
            <person name="Yang L."/>
            <person name="Liu J."/>
            <person name="Wen B."/>
            <person name="Zhang N."/>
            <person name="Huang Z."/>
            <person name="Zhu Q."/>
            <person name="Feng Y."/>
            <person name="Mount A."/>
            <person name="Hedgecock D."/>
            <person name="Xu Z."/>
            <person name="Liu Y."/>
            <person name="Domazet-Loso T."/>
            <person name="Du Y."/>
            <person name="Sun X."/>
            <person name="Zhang S."/>
            <person name="Liu B."/>
            <person name="Cheng P."/>
            <person name="Jiang X."/>
            <person name="Li J."/>
            <person name="Fan D."/>
            <person name="Wang W."/>
            <person name="Fu W."/>
            <person name="Wang T."/>
            <person name="Wang B."/>
            <person name="Zhang J."/>
            <person name="Peng Z."/>
            <person name="Li Y."/>
            <person name="Li N."/>
            <person name="Wang J."/>
            <person name="Chen M."/>
            <person name="He Y."/>
            <person name="Tan F."/>
            <person name="Song X."/>
            <person name="Zheng Q."/>
            <person name="Huang R."/>
            <person name="Yang H."/>
            <person name="Du X."/>
            <person name="Chen L."/>
            <person name="Yang M."/>
            <person name="Gaffney P.M."/>
            <person name="Wang S."/>
            <person name="Luo L."/>
            <person name="She Z."/>
            <person name="Ming Y."/>
            <person name="Huang W."/>
            <person name="Zhang S."/>
            <person name="Huang B."/>
            <person name="Zhang Y."/>
            <person name="Qu T."/>
            <person name="Ni P."/>
            <person name="Miao G."/>
            <person name="Wang J."/>
            <person name="Wang Q."/>
            <person name="Steinberg C.E."/>
            <person name="Wang H."/>
            <person name="Li N."/>
            <person name="Qian L."/>
            <person name="Zhang G."/>
            <person name="Li Y."/>
            <person name="Yang H."/>
            <person name="Liu X."/>
            <person name="Wang J."/>
            <person name="Yin Y."/>
            <person name="Wang J."/>
        </authorList>
    </citation>
    <scope>NUCLEOTIDE SEQUENCE [LARGE SCALE GENOMIC DNA]</scope>
    <source>
        <strain evidence="2">05x7-T-G4-1.051#20</strain>
    </source>
</reference>
<name>K1RHB4_MAGGI</name>
<protein>
    <submittedName>
        <fullName evidence="2">Uncharacterized protein</fullName>
    </submittedName>
</protein>
<proteinExistence type="predicted"/>
<feature type="region of interest" description="Disordered" evidence="1">
    <location>
        <begin position="45"/>
        <end position="74"/>
    </location>
</feature>
<evidence type="ECO:0000313" key="2">
    <source>
        <dbReference type="EMBL" id="EKC40890.1"/>
    </source>
</evidence>
<organism evidence="2">
    <name type="scientific">Magallana gigas</name>
    <name type="common">Pacific oyster</name>
    <name type="synonym">Crassostrea gigas</name>
    <dbReference type="NCBI Taxonomy" id="29159"/>
    <lineage>
        <taxon>Eukaryota</taxon>
        <taxon>Metazoa</taxon>
        <taxon>Spiralia</taxon>
        <taxon>Lophotrochozoa</taxon>
        <taxon>Mollusca</taxon>
        <taxon>Bivalvia</taxon>
        <taxon>Autobranchia</taxon>
        <taxon>Pteriomorphia</taxon>
        <taxon>Ostreida</taxon>
        <taxon>Ostreoidea</taxon>
        <taxon>Ostreidae</taxon>
        <taxon>Magallana</taxon>
    </lineage>
</organism>
<dbReference type="HOGENOM" id="CLU_2690229_0_0_1"/>
<evidence type="ECO:0000256" key="1">
    <source>
        <dbReference type="SAM" id="MobiDB-lite"/>
    </source>
</evidence>
<dbReference type="AlphaFoldDB" id="K1RHB4"/>
<dbReference type="InParanoid" id="K1RHB4"/>